<name>A0A174KWC3_FLAPL</name>
<reference evidence="1 2" key="1">
    <citation type="submission" date="2015-09" db="EMBL/GenBank/DDBJ databases">
        <authorList>
            <consortium name="Pathogen Informatics"/>
        </authorList>
    </citation>
    <scope>NUCLEOTIDE SEQUENCE [LARGE SCALE GENOMIC DNA]</scope>
    <source>
        <strain evidence="1 2">2789STDY5608854</strain>
    </source>
</reference>
<protein>
    <submittedName>
        <fullName evidence="1">Uncharacterized protein</fullName>
    </submittedName>
</protein>
<dbReference type="EMBL" id="CYZT01000268">
    <property type="protein sequence ID" value="CUP14417.1"/>
    <property type="molecule type" value="Genomic_DNA"/>
</dbReference>
<evidence type="ECO:0000313" key="1">
    <source>
        <dbReference type="EMBL" id="CUP14417.1"/>
    </source>
</evidence>
<dbReference type="Proteomes" id="UP000095746">
    <property type="component" value="Unassembled WGS sequence"/>
</dbReference>
<sequence>MDTATVRPTAVRAMMTENTGMMSWYSPMTSAPISRESRMRYTNPRNWETILVPVRIRVP</sequence>
<gene>
    <name evidence="1" type="ORF">ERS852411_02731</name>
</gene>
<evidence type="ECO:0000313" key="2">
    <source>
        <dbReference type="Proteomes" id="UP000095746"/>
    </source>
</evidence>
<accession>A0A174KWC3</accession>
<proteinExistence type="predicted"/>
<organism evidence="1 2">
    <name type="scientific">Flavonifractor plautii</name>
    <name type="common">Fusobacterium plautii</name>
    <dbReference type="NCBI Taxonomy" id="292800"/>
    <lineage>
        <taxon>Bacteria</taxon>
        <taxon>Bacillati</taxon>
        <taxon>Bacillota</taxon>
        <taxon>Clostridia</taxon>
        <taxon>Eubacteriales</taxon>
        <taxon>Oscillospiraceae</taxon>
        <taxon>Flavonifractor</taxon>
    </lineage>
</organism>
<dbReference type="AlphaFoldDB" id="A0A174KWC3"/>